<keyword evidence="2" id="KW-1185">Reference proteome</keyword>
<protein>
    <submittedName>
        <fullName evidence="1">Type IV toxin-antitoxin system AbiEi family antitoxin</fullName>
    </submittedName>
</protein>
<accession>A0ABY5KT22</accession>
<reference evidence="1 2" key="1">
    <citation type="submission" date="2022-07" db="EMBL/GenBank/DDBJ databases">
        <title>Novel species in genus cellulomonas.</title>
        <authorList>
            <person name="Ye L."/>
        </authorList>
    </citation>
    <scope>NUCLEOTIDE SEQUENCE [LARGE SCALE GENOMIC DNA]</scope>
    <source>
        <strain evidence="2">zg-B89</strain>
    </source>
</reference>
<evidence type="ECO:0000313" key="1">
    <source>
        <dbReference type="EMBL" id="UUI73565.1"/>
    </source>
</evidence>
<sequence>MTLCDTTTTPAPLHRLRPRVAAPGPDVVRRDDVPPWAWTGLHLDGALVHLWRDTARVTGTPEDRALRASAFAPLVPRRGVVGRLSAAWVHAGGTPPDRVTVLVRSGARRPRPHPHRVSAEADLVDEDLLTVGGVLVTTLTRTAVDVARWVHPHTAVPVLRALVTQGLDPDDARRRIEAHAPGRGLRAARVTLRLV</sequence>
<dbReference type="EMBL" id="CP101987">
    <property type="protein sequence ID" value="UUI73565.1"/>
    <property type="molecule type" value="Genomic_DNA"/>
</dbReference>
<name>A0ABY5KT22_9CELL</name>
<evidence type="ECO:0000313" key="2">
    <source>
        <dbReference type="Proteomes" id="UP001316384"/>
    </source>
</evidence>
<proteinExistence type="predicted"/>
<gene>
    <name evidence="1" type="ORF">NP048_09130</name>
</gene>
<dbReference type="Proteomes" id="UP001316384">
    <property type="component" value="Chromosome"/>
</dbReference>
<organism evidence="1 2">
    <name type="scientific">Cellulomonas xiejunii</name>
    <dbReference type="NCBI Taxonomy" id="2968083"/>
    <lineage>
        <taxon>Bacteria</taxon>
        <taxon>Bacillati</taxon>
        <taxon>Actinomycetota</taxon>
        <taxon>Actinomycetes</taxon>
        <taxon>Micrococcales</taxon>
        <taxon>Cellulomonadaceae</taxon>
        <taxon>Cellulomonas</taxon>
    </lineage>
</organism>
<dbReference type="RefSeq" id="WP_227578676.1">
    <property type="nucleotide sequence ID" value="NZ_CP101987.1"/>
</dbReference>